<proteinExistence type="predicted"/>
<comment type="caution">
    <text evidence="1">The sequence shown here is derived from an EMBL/GenBank/DDBJ whole genome shotgun (WGS) entry which is preliminary data.</text>
</comment>
<reference evidence="1" key="1">
    <citation type="submission" date="2018-11" db="EMBL/GenBank/DDBJ databases">
        <authorList>
            <consortium name="Pathogen Informatics"/>
        </authorList>
    </citation>
    <scope>NUCLEOTIDE SEQUENCE</scope>
</reference>
<protein>
    <submittedName>
        <fullName evidence="1">Uncharacterized protein</fullName>
    </submittedName>
</protein>
<evidence type="ECO:0000313" key="1">
    <source>
        <dbReference type="EMBL" id="VEL21638.1"/>
    </source>
</evidence>
<name>A0A448WW23_9PLAT</name>
<accession>A0A448WW23</accession>
<organism evidence="1 2">
    <name type="scientific">Protopolystoma xenopodis</name>
    <dbReference type="NCBI Taxonomy" id="117903"/>
    <lineage>
        <taxon>Eukaryota</taxon>
        <taxon>Metazoa</taxon>
        <taxon>Spiralia</taxon>
        <taxon>Lophotrochozoa</taxon>
        <taxon>Platyhelminthes</taxon>
        <taxon>Monogenea</taxon>
        <taxon>Polyopisthocotylea</taxon>
        <taxon>Polystomatidea</taxon>
        <taxon>Polystomatidae</taxon>
        <taxon>Protopolystoma</taxon>
    </lineage>
</organism>
<dbReference type="EMBL" id="CAAALY010052301">
    <property type="protein sequence ID" value="VEL21638.1"/>
    <property type="molecule type" value="Genomic_DNA"/>
</dbReference>
<dbReference type="Proteomes" id="UP000784294">
    <property type="component" value="Unassembled WGS sequence"/>
</dbReference>
<evidence type="ECO:0000313" key="2">
    <source>
        <dbReference type="Proteomes" id="UP000784294"/>
    </source>
</evidence>
<sequence>MTPPNCLVGSYYSPDLIGQSHIYTNSSSIAVNGNSSAHYLGSFSTPSSSSISVASATTQSSQPQPQQHPSPLFFSFYRYTPAHYEEVGRGLLVAALDMFGTNPCPRIQPDLLWQGFSCISDWQYSPLVSGLIPSTRGGEKRQASLPPFIMASFPSGQQPTNILQMTPSGRPPPMPRSSNSTIAGALPPTLQEATSLYVRQTVLKGFFVI</sequence>
<dbReference type="AlphaFoldDB" id="A0A448WW23"/>
<gene>
    <name evidence="1" type="ORF">PXEA_LOCUS15078</name>
</gene>
<keyword evidence="2" id="KW-1185">Reference proteome</keyword>
<dbReference type="OrthoDB" id="10253041at2759"/>